<feature type="region of interest" description="Disordered" evidence="1">
    <location>
        <begin position="1"/>
        <end position="67"/>
    </location>
</feature>
<reference evidence="2 3" key="1">
    <citation type="submission" date="2023-10" db="EMBL/GenBank/DDBJ databases">
        <title>Genomes of two closely related lineages of the louse Polyplax serrata with different host specificities.</title>
        <authorList>
            <person name="Martinu J."/>
            <person name="Tarabai H."/>
            <person name="Stefka J."/>
            <person name="Hypsa V."/>
        </authorList>
    </citation>
    <scope>NUCLEOTIDE SEQUENCE [LARGE SCALE GENOMIC DNA]</scope>
    <source>
        <strain evidence="2">HR10_N</strain>
    </source>
</reference>
<evidence type="ECO:0000256" key="1">
    <source>
        <dbReference type="SAM" id="MobiDB-lite"/>
    </source>
</evidence>
<comment type="caution">
    <text evidence="2">The sequence shown here is derived from an EMBL/GenBank/DDBJ whole genome shotgun (WGS) entry which is preliminary data.</text>
</comment>
<name>A0AAN8P406_POLSC</name>
<proteinExistence type="predicted"/>
<dbReference type="EMBL" id="JAWJWE010000004">
    <property type="protein sequence ID" value="KAK6636709.1"/>
    <property type="molecule type" value="Genomic_DNA"/>
</dbReference>
<protein>
    <submittedName>
        <fullName evidence="2">Uncharacterized protein</fullName>
    </submittedName>
</protein>
<dbReference type="Proteomes" id="UP001372834">
    <property type="component" value="Unassembled WGS sequence"/>
</dbReference>
<organism evidence="2 3">
    <name type="scientific">Polyplax serrata</name>
    <name type="common">Common mouse louse</name>
    <dbReference type="NCBI Taxonomy" id="468196"/>
    <lineage>
        <taxon>Eukaryota</taxon>
        <taxon>Metazoa</taxon>
        <taxon>Ecdysozoa</taxon>
        <taxon>Arthropoda</taxon>
        <taxon>Hexapoda</taxon>
        <taxon>Insecta</taxon>
        <taxon>Pterygota</taxon>
        <taxon>Neoptera</taxon>
        <taxon>Paraneoptera</taxon>
        <taxon>Psocodea</taxon>
        <taxon>Troctomorpha</taxon>
        <taxon>Phthiraptera</taxon>
        <taxon>Anoplura</taxon>
        <taxon>Polyplacidae</taxon>
        <taxon>Polyplax</taxon>
    </lineage>
</organism>
<evidence type="ECO:0000313" key="2">
    <source>
        <dbReference type="EMBL" id="KAK6636709.1"/>
    </source>
</evidence>
<evidence type="ECO:0000313" key="3">
    <source>
        <dbReference type="Proteomes" id="UP001372834"/>
    </source>
</evidence>
<accession>A0AAN8P406</accession>
<feature type="compositionally biased region" description="Basic and acidic residues" evidence="1">
    <location>
        <begin position="23"/>
        <end position="53"/>
    </location>
</feature>
<gene>
    <name evidence="2" type="ORF">RUM43_010372</name>
</gene>
<dbReference type="AlphaFoldDB" id="A0AAN8P406"/>
<sequence>MGSHPKLQKEETRSLELTADEDERARRKEDELVTRGRITENGKREGRADEPRRPPGVGVQPWNNTIQ</sequence>